<dbReference type="InterPro" id="IPR019758">
    <property type="entry name" value="Pept_S26A_signal_pept_1_CS"/>
</dbReference>
<keyword evidence="7" id="KW-0472">Membrane</keyword>
<dbReference type="SUPFAM" id="SSF51306">
    <property type="entry name" value="LexA/Signal peptidase"/>
    <property type="match status" value="1"/>
</dbReference>
<keyword evidence="11" id="KW-1185">Reference proteome</keyword>
<feature type="domain" description="Peptidase S26" evidence="9">
    <location>
        <begin position="42"/>
        <end position="219"/>
    </location>
</feature>
<accession>A0A543B1K4</accession>
<evidence type="ECO:0000259" key="9">
    <source>
        <dbReference type="Pfam" id="PF10502"/>
    </source>
</evidence>
<comment type="catalytic activity">
    <reaction evidence="1 7">
        <text>Cleavage of hydrophobic, N-terminal signal or leader sequences from secreted and periplasmic proteins.</text>
        <dbReference type="EC" id="3.4.21.89"/>
    </reaction>
</comment>
<feature type="region of interest" description="Disordered" evidence="8">
    <location>
        <begin position="1"/>
        <end position="32"/>
    </location>
</feature>
<evidence type="ECO:0000256" key="8">
    <source>
        <dbReference type="SAM" id="MobiDB-lite"/>
    </source>
</evidence>
<dbReference type="InterPro" id="IPR019757">
    <property type="entry name" value="Pept_S26A_signal_pept_1_Lys-AS"/>
</dbReference>
<evidence type="ECO:0000313" key="11">
    <source>
        <dbReference type="Proteomes" id="UP000317043"/>
    </source>
</evidence>
<gene>
    <name evidence="10" type="ORF">FB566_4295</name>
</gene>
<keyword evidence="7" id="KW-0812">Transmembrane</keyword>
<dbReference type="AlphaFoldDB" id="A0A543B1K4"/>
<feature type="active site" evidence="6">
    <location>
        <position position="68"/>
    </location>
</feature>
<keyword evidence="5 7" id="KW-0378">Hydrolase</keyword>
<evidence type="ECO:0000256" key="7">
    <source>
        <dbReference type="RuleBase" id="RU362042"/>
    </source>
</evidence>
<evidence type="ECO:0000256" key="3">
    <source>
        <dbReference type="ARBA" id="ARBA00009370"/>
    </source>
</evidence>
<comment type="subcellular location">
    <subcellularLocation>
        <location evidence="2">Cell membrane</location>
        <topology evidence="2">Single-pass type II membrane protein</topology>
    </subcellularLocation>
    <subcellularLocation>
        <location evidence="7">Membrane</location>
        <topology evidence="7">Single-pass type II membrane protein</topology>
    </subcellularLocation>
</comment>
<dbReference type="GO" id="GO:0004252">
    <property type="term" value="F:serine-type endopeptidase activity"/>
    <property type="evidence" value="ECO:0007669"/>
    <property type="project" value="InterPro"/>
</dbReference>
<dbReference type="PROSITE" id="PS00761">
    <property type="entry name" value="SPASE_I_3"/>
    <property type="match status" value="1"/>
</dbReference>
<evidence type="ECO:0000256" key="4">
    <source>
        <dbReference type="ARBA" id="ARBA00013208"/>
    </source>
</evidence>
<dbReference type="PRINTS" id="PR00727">
    <property type="entry name" value="LEADERPTASE"/>
</dbReference>
<evidence type="ECO:0000256" key="5">
    <source>
        <dbReference type="ARBA" id="ARBA00022801"/>
    </source>
</evidence>
<protein>
    <recommendedName>
        <fullName evidence="4 7">Signal peptidase I</fullName>
        <ecNumber evidence="4 7">3.4.21.89</ecNumber>
    </recommendedName>
</protein>
<dbReference type="GO" id="GO:0005886">
    <property type="term" value="C:plasma membrane"/>
    <property type="evidence" value="ECO:0007669"/>
    <property type="project" value="UniProtKB-SubCell"/>
</dbReference>
<feature type="transmembrane region" description="Helical" evidence="7">
    <location>
        <begin position="40"/>
        <end position="63"/>
    </location>
</feature>
<keyword evidence="7" id="KW-0645">Protease</keyword>
<dbReference type="NCBIfam" id="TIGR02227">
    <property type="entry name" value="sigpep_I_bact"/>
    <property type="match status" value="1"/>
</dbReference>
<dbReference type="Gene3D" id="2.10.109.10">
    <property type="entry name" value="Umud Fragment, subunit A"/>
    <property type="match status" value="1"/>
</dbReference>
<organism evidence="10 11">
    <name type="scientific">Stackebrandtia endophytica</name>
    <dbReference type="NCBI Taxonomy" id="1496996"/>
    <lineage>
        <taxon>Bacteria</taxon>
        <taxon>Bacillati</taxon>
        <taxon>Actinomycetota</taxon>
        <taxon>Actinomycetes</taxon>
        <taxon>Glycomycetales</taxon>
        <taxon>Glycomycetaceae</taxon>
        <taxon>Stackebrandtia</taxon>
    </lineage>
</organism>
<dbReference type="InParanoid" id="A0A543B1K4"/>
<reference evidence="10 11" key="1">
    <citation type="submission" date="2019-06" db="EMBL/GenBank/DDBJ databases">
        <title>Sequencing the genomes of 1000 actinobacteria strains.</title>
        <authorList>
            <person name="Klenk H.-P."/>
        </authorList>
    </citation>
    <scope>NUCLEOTIDE SEQUENCE [LARGE SCALE GENOMIC DNA]</scope>
    <source>
        <strain evidence="10 11">DSM 45928</strain>
    </source>
</reference>
<dbReference type="InterPro" id="IPR000223">
    <property type="entry name" value="Pept_S26A_signal_pept_1"/>
</dbReference>
<dbReference type="GO" id="GO:0009003">
    <property type="term" value="F:signal peptidase activity"/>
    <property type="evidence" value="ECO:0007669"/>
    <property type="project" value="UniProtKB-EC"/>
</dbReference>
<evidence type="ECO:0000256" key="2">
    <source>
        <dbReference type="ARBA" id="ARBA00004401"/>
    </source>
</evidence>
<name>A0A543B1K4_9ACTN</name>
<comment type="similarity">
    <text evidence="3 7">Belongs to the peptidase S26 family.</text>
</comment>
<evidence type="ECO:0000313" key="10">
    <source>
        <dbReference type="EMBL" id="TQL78704.1"/>
    </source>
</evidence>
<proteinExistence type="inferred from homology"/>
<dbReference type="Proteomes" id="UP000317043">
    <property type="component" value="Unassembled WGS sequence"/>
</dbReference>
<dbReference type="Pfam" id="PF10502">
    <property type="entry name" value="Peptidase_S26"/>
    <property type="match status" value="1"/>
</dbReference>
<dbReference type="PANTHER" id="PTHR43390">
    <property type="entry name" value="SIGNAL PEPTIDASE I"/>
    <property type="match status" value="1"/>
</dbReference>
<evidence type="ECO:0000256" key="6">
    <source>
        <dbReference type="PIRSR" id="PIRSR600223-1"/>
    </source>
</evidence>
<keyword evidence="7" id="KW-1133">Transmembrane helix</keyword>
<dbReference type="CDD" id="cd06530">
    <property type="entry name" value="S26_SPase_I"/>
    <property type="match status" value="1"/>
</dbReference>
<feature type="active site" evidence="6">
    <location>
        <position position="116"/>
    </location>
</feature>
<evidence type="ECO:0000256" key="1">
    <source>
        <dbReference type="ARBA" id="ARBA00000677"/>
    </source>
</evidence>
<dbReference type="InterPro" id="IPR036286">
    <property type="entry name" value="LexA/Signal_pep-like_sf"/>
</dbReference>
<dbReference type="InterPro" id="IPR019533">
    <property type="entry name" value="Peptidase_S26"/>
</dbReference>
<dbReference type="EC" id="3.4.21.89" evidence="4 7"/>
<comment type="caution">
    <text evidence="10">The sequence shown here is derived from an EMBL/GenBank/DDBJ whole genome shotgun (WGS) entry which is preliminary data.</text>
</comment>
<dbReference type="GO" id="GO:0006465">
    <property type="term" value="P:signal peptide processing"/>
    <property type="evidence" value="ECO:0007669"/>
    <property type="project" value="InterPro"/>
</dbReference>
<dbReference type="PANTHER" id="PTHR43390:SF1">
    <property type="entry name" value="CHLOROPLAST PROCESSING PEPTIDASE"/>
    <property type="match status" value="1"/>
</dbReference>
<sequence>MIDDEATSSGDSVPDDPDGGEPAERDPRKPRNRRPLWKELPILLAISIVIALIVRSFILQSFWIPSGSMENTLQRGDRVLVNKLVYRFTEPARGEVIVFKAPMEWRSNPEDEDFIKRVIAVGGDTVSYSAEEEAISVNGQPLEETSYVYTNPDTGVTDLPSRDNFEFTVTVPDDRLWVMGDHRSASGDSRENYLRNGHDVAGATIPVDAVVGHAIMIVWPLDRVTWLSTPETFDDVPDPSGTKATVK</sequence>
<dbReference type="PROSITE" id="PS00760">
    <property type="entry name" value="SPASE_I_2"/>
    <property type="match status" value="1"/>
</dbReference>
<dbReference type="EMBL" id="VFOW01000001">
    <property type="protein sequence ID" value="TQL78704.1"/>
    <property type="molecule type" value="Genomic_DNA"/>
</dbReference>